<feature type="transmembrane region" description="Helical" evidence="1">
    <location>
        <begin position="29"/>
        <end position="50"/>
    </location>
</feature>
<sequence length="86" mass="9942">MNSFLNAVLLPGHAELSDTDRRLTTGLRIVSGIWLVSCVVQFVVWMTMAAFGNFDWPWWLFSDLGLGAIVAFVWWKHESYHREADR</sequence>
<evidence type="ECO:0000256" key="1">
    <source>
        <dbReference type="SAM" id="Phobius"/>
    </source>
</evidence>
<reference evidence="2 3" key="1">
    <citation type="journal article" date="2015" name="Stand. Genomic Sci.">
        <title>Genomic Encyclopedia of Bacterial and Archaeal Type Strains, Phase III: the genomes of soil and plant-associated and newly described type strains.</title>
        <authorList>
            <person name="Whitman W.B."/>
            <person name="Woyke T."/>
            <person name="Klenk H.P."/>
            <person name="Zhou Y."/>
            <person name="Lilburn T.G."/>
            <person name="Beck B.J."/>
            <person name="De Vos P."/>
            <person name="Vandamme P."/>
            <person name="Eisen J.A."/>
            <person name="Garrity G."/>
            <person name="Hugenholtz P."/>
            <person name="Kyrpides N.C."/>
        </authorList>
    </citation>
    <scope>NUCLEOTIDE SEQUENCE [LARGE SCALE GENOMIC DNA]</scope>
    <source>
        <strain evidence="2 3">VKM Ac-2541</strain>
    </source>
</reference>
<proteinExistence type="predicted"/>
<gene>
    <name evidence="2" type="ORF">EV646_108400</name>
</gene>
<keyword evidence="1" id="KW-1133">Transmembrane helix</keyword>
<feature type="transmembrane region" description="Helical" evidence="1">
    <location>
        <begin position="56"/>
        <end position="75"/>
    </location>
</feature>
<keyword evidence="3" id="KW-1185">Reference proteome</keyword>
<dbReference type="Proteomes" id="UP000295573">
    <property type="component" value="Unassembled WGS sequence"/>
</dbReference>
<protein>
    <recommendedName>
        <fullName evidence="4">2TM domain-containing protein</fullName>
    </recommendedName>
</protein>
<organism evidence="2 3">
    <name type="scientific">Kribbella antiqua</name>
    <dbReference type="NCBI Taxonomy" id="2512217"/>
    <lineage>
        <taxon>Bacteria</taxon>
        <taxon>Bacillati</taxon>
        <taxon>Actinomycetota</taxon>
        <taxon>Actinomycetes</taxon>
        <taxon>Propionibacteriales</taxon>
        <taxon>Kribbellaceae</taxon>
        <taxon>Kribbella</taxon>
    </lineage>
</organism>
<keyword evidence="1" id="KW-0472">Membrane</keyword>
<name>A0A4R2IN61_9ACTN</name>
<evidence type="ECO:0008006" key="4">
    <source>
        <dbReference type="Google" id="ProtNLM"/>
    </source>
</evidence>
<evidence type="ECO:0000313" key="3">
    <source>
        <dbReference type="Proteomes" id="UP000295573"/>
    </source>
</evidence>
<dbReference type="EMBL" id="SLWR01000008">
    <property type="protein sequence ID" value="TCO45776.1"/>
    <property type="molecule type" value="Genomic_DNA"/>
</dbReference>
<accession>A0A4R2IN61</accession>
<keyword evidence="1" id="KW-0812">Transmembrane</keyword>
<dbReference type="OrthoDB" id="3748531at2"/>
<evidence type="ECO:0000313" key="2">
    <source>
        <dbReference type="EMBL" id="TCO45776.1"/>
    </source>
</evidence>
<dbReference type="RefSeq" id="WP_132152296.1">
    <property type="nucleotide sequence ID" value="NZ_SLWR01000008.1"/>
</dbReference>
<comment type="caution">
    <text evidence="2">The sequence shown here is derived from an EMBL/GenBank/DDBJ whole genome shotgun (WGS) entry which is preliminary data.</text>
</comment>
<dbReference type="AlphaFoldDB" id="A0A4R2IN61"/>